<sequence>MKRGRKRRKVKKRYLEVGGMIKGVRGRGKRASLFILHSGRRQDEKQGGKDEEEREEKKSVSVSGRWENVMKVGRKRSQCGRKIMRKRGEIDNI</sequence>
<organism evidence="2">
    <name type="scientific">Octopus bimaculoides</name>
    <name type="common">California two-spotted octopus</name>
    <dbReference type="NCBI Taxonomy" id="37653"/>
    <lineage>
        <taxon>Eukaryota</taxon>
        <taxon>Metazoa</taxon>
        <taxon>Spiralia</taxon>
        <taxon>Lophotrochozoa</taxon>
        <taxon>Mollusca</taxon>
        <taxon>Cephalopoda</taxon>
        <taxon>Coleoidea</taxon>
        <taxon>Octopodiformes</taxon>
        <taxon>Octopoda</taxon>
        <taxon>Incirrata</taxon>
        <taxon>Octopodidae</taxon>
        <taxon>Octopus</taxon>
    </lineage>
</organism>
<name>A0A0L8HLW6_OCTBM</name>
<evidence type="ECO:0000256" key="1">
    <source>
        <dbReference type="SAM" id="MobiDB-lite"/>
    </source>
</evidence>
<dbReference type="AlphaFoldDB" id="A0A0L8HLW6"/>
<protein>
    <submittedName>
        <fullName evidence="2">Uncharacterized protein</fullName>
    </submittedName>
</protein>
<dbReference type="EMBL" id="KQ417917">
    <property type="protein sequence ID" value="KOF89780.1"/>
    <property type="molecule type" value="Genomic_DNA"/>
</dbReference>
<reference evidence="2" key="1">
    <citation type="submission" date="2015-07" db="EMBL/GenBank/DDBJ databases">
        <title>MeaNS - Measles Nucleotide Surveillance Program.</title>
        <authorList>
            <person name="Tran T."/>
            <person name="Druce J."/>
        </authorList>
    </citation>
    <scope>NUCLEOTIDE SEQUENCE</scope>
    <source>
        <strain evidence="2">UCB-OBI-ISO-001</strain>
        <tissue evidence="2">Gonad</tissue>
    </source>
</reference>
<proteinExistence type="predicted"/>
<feature type="compositionally biased region" description="Basic and acidic residues" evidence="1">
    <location>
        <begin position="40"/>
        <end position="59"/>
    </location>
</feature>
<gene>
    <name evidence="2" type="ORF">OCBIM_22012525mg</name>
</gene>
<accession>A0A0L8HLW6</accession>
<feature type="region of interest" description="Disordered" evidence="1">
    <location>
        <begin position="36"/>
        <end position="62"/>
    </location>
</feature>
<evidence type="ECO:0000313" key="2">
    <source>
        <dbReference type="EMBL" id="KOF89780.1"/>
    </source>
</evidence>